<feature type="domain" description="GAF" evidence="5">
    <location>
        <begin position="327"/>
        <end position="474"/>
    </location>
</feature>
<dbReference type="Pfam" id="PF02518">
    <property type="entry name" value="HATPase_c"/>
    <property type="match status" value="1"/>
</dbReference>
<evidence type="ECO:0000313" key="8">
    <source>
        <dbReference type="Proteomes" id="UP000778578"/>
    </source>
</evidence>
<evidence type="ECO:0000256" key="1">
    <source>
        <dbReference type="ARBA" id="ARBA00022679"/>
    </source>
</evidence>
<proteinExistence type="predicted"/>
<organism evidence="7 8">
    <name type="scientific">Actinacidiphila acidipaludis</name>
    <dbReference type="NCBI Taxonomy" id="2873382"/>
    <lineage>
        <taxon>Bacteria</taxon>
        <taxon>Bacillati</taxon>
        <taxon>Actinomycetota</taxon>
        <taxon>Actinomycetes</taxon>
        <taxon>Kitasatosporales</taxon>
        <taxon>Streptomycetaceae</taxon>
        <taxon>Actinacidiphila</taxon>
    </lineage>
</organism>
<dbReference type="Pfam" id="PF07730">
    <property type="entry name" value="HisKA_3"/>
    <property type="match status" value="1"/>
</dbReference>
<dbReference type="PANTHER" id="PTHR24421">
    <property type="entry name" value="NITRATE/NITRITE SENSOR PROTEIN NARX-RELATED"/>
    <property type="match status" value="1"/>
</dbReference>
<comment type="caution">
    <text evidence="7">The sequence shown here is derived from an EMBL/GenBank/DDBJ whole genome shotgun (WGS) entry which is preliminary data.</text>
</comment>
<feature type="domain" description="GAF" evidence="5">
    <location>
        <begin position="160"/>
        <end position="306"/>
    </location>
</feature>
<dbReference type="EMBL" id="JAINZZ010000001">
    <property type="protein sequence ID" value="MBY8876250.1"/>
    <property type="molecule type" value="Genomic_DNA"/>
</dbReference>
<gene>
    <name evidence="7" type="ORF">K7862_01160</name>
</gene>
<dbReference type="Gene3D" id="1.20.5.1930">
    <property type="match status" value="1"/>
</dbReference>
<name>A0ABS7PZD2_9ACTN</name>
<feature type="compositionally biased region" description="Low complexity" evidence="4">
    <location>
        <begin position="17"/>
        <end position="34"/>
    </location>
</feature>
<feature type="region of interest" description="Disordered" evidence="4">
    <location>
        <begin position="394"/>
        <end position="420"/>
    </location>
</feature>
<feature type="region of interest" description="Disordered" evidence="4">
    <location>
        <begin position="17"/>
        <end position="78"/>
    </location>
</feature>
<reference evidence="7 8" key="1">
    <citation type="submission" date="2021-08" db="EMBL/GenBank/DDBJ databases">
        <title>WGS of actinomycetes from Thailand.</title>
        <authorList>
            <person name="Thawai C."/>
        </authorList>
    </citation>
    <scope>NUCLEOTIDE SEQUENCE [LARGE SCALE GENOMIC DNA]</scope>
    <source>
        <strain evidence="7 8">PLK6-54</strain>
    </source>
</reference>
<dbReference type="InterPro" id="IPR050482">
    <property type="entry name" value="Sensor_HK_TwoCompSys"/>
</dbReference>
<dbReference type="CDD" id="cd16917">
    <property type="entry name" value="HATPase_UhpB-NarQ-NarX-like"/>
    <property type="match status" value="1"/>
</dbReference>
<protein>
    <submittedName>
        <fullName evidence="7">GAF domain-containing protein</fullName>
    </submittedName>
</protein>
<dbReference type="Pfam" id="PF13185">
    <property type="entry name" value="GAF_2"/>
    <property type="match status" value="2"/>
</dbReference>
<keyword evidence="8" id="KW-1185">Reference proteome</keyword>
<feature type="domain" description="Histidine kinase/HSP90-like ATPase" evidence="6">
    <location>
        <begin position="587"/>
        <end position="677"/>
    </location>
</feature>
<evidence type="ECO:0000259" key="6">
    <source>
        <dbReference type="SMART" id="SM00387"/>
    </source>
</evidence>
<dbReference type="InterPro" id="IPR036890">
    <property type="entry name" value="HATPase_C_sf"/>
</dbReference>
<evidence type="ECO:0000256" key="2">
    <source>
        <dbReference type="ARBA" id="ARBA00022777"/>
    </source>
</evidence>
<dbReference type="InterPro" id="IPR003594">
    <property type="entry name" value="HATPase_dom"/>
</dbReference>
<keyword evidence="2" id="KW-0418">Kinase</keyword>
<dbReference type="InterPro" id="IPR011712">
    <property type="entry name" value="Sig_transdc_His_kin_sub3_dim/P"/>
</dbReference>
<dbReference type="SMART" id="SM00065">
    <property type="entry name" value="GAF"/>
    <property type="match status" value="2"/>
</dbReference>
<evidence type="ECO:0000256" key="4">
    <source>
        <dbReference type="SAM" id="MobiDB-lite"/>
    </source>
</evidence>
<dbReference type="InterPro" id="IPR029016">
    <property type="entry name" value="GAF-like_dom_sf"/>
</dbReference>
<dbReference type="PANTHER" id="PTHR24421:SF56">
    <property type="entry name" value="OXYGEN SENSOR HISTIDINE KINASE RESPONSE REGULATOR DOST"/>
    <property type="match status" value="1"/>
</dbReference>
<accession>A0ABS7PZD2</accession>
<dbReference type="InterPro" id="IPR003018">
    <property type="entry name" value="GAF"/>
</dbReference>
<evidence type="ECO:0000313" key="7">
    <source>
        <dbReference type="EMBL" id="MBY8876250.1"/>
    </source>
</evidence>
<dbReference type="SUPFAM" id="SSF55781">
    <property type="entry name" value="GAF domain-like"/>
    <property type="match status" value="2"/>
</dbReference>
<evidence type="ECO:0000259" key="5">
    <source>
        <dbReference type="SMART" id="SM00065"/>
    </source>
</evidence>
<dbReference type="Proteomes" id="UP000778578">
    <property type="component" value="Unassembled WGS sequence"/>
</dbReference>
<evidence type="ECO:0000256" key="3">
    <source>
        <dbReference type="ARBA" id="ARBA00023012"/>
    </source>
</evidence>
<keyword evidence="1" id="KW-0808">Transferase</keyword>
<sequence length="678" mass="71788">MPVSWDHVPSSVPFPSAGPAAARAAGRTPAGAVPASPPATAPTGGGGPSVRGRAALGRGGTCLPERPREGARQAGGPRAARLPWPVRRHSVAARGTRLEAAVGEAGGSQGGGDGEHEYLPRLELDQLLDELKVRIDAARGTQDRIHSLLEAVLSVGRELDLPHVLRRIVESAVLLVDAEYGALGVVEGDRLSEFLTVGVTEEEVREIGPLPSGHGILGELIRHPVPLRLDEIADHPASYGFPPHHPPMRSFLGVPIRVREEVFGNLYLTEKRGGRAFDAEDETVLNTLAVAAGVAIENARLYKAARDRQRWMEANADIVAALLSGADEMEVLERIVRHARTIAKADLGVVGLPAGDGVNLQVMIAIGIDADDHHGLVLPREGSFMGAAMSAGKPISTPEIRKDPRLTAGPPRFSGLGPTVAVPMVTDEGTRGAVLLARKEHTPPFTEAETTPLLAFAGQAALALQLAERRRSAEQLAVLEDRDRIARDLHDLAIQRLFATGMTLQSAVRFVEHPEARERLLRAVDDLDETIKIIRSTIFGLRAKEADQRPQGLRARSAAAVEQAAGPLGFTPVLHMEGLLDTDVPSATADDAVAVLTEALSNAARHAGASAVEVTLVVAEGWLTVSVTDNGRGIPEKAPRSGLRNLAARAGRLGGRFEAGPGPQGGTRLAWCVPIDVR</sequence>
<dbReference type="Gene3D" id="3.30.565.10">
    <property type="entry name" value="Histidine kinase-like ATPase, C-terminal domain"/>
    <property type="match status" value="1"/>
</dbReference>
<dbReference type="Gene3D" id="3.30.450.40">
    <property type="match status" value="2"/>
</dbReference>
<dbReference type="SUPFAM" id="SSF55874">
    <property type="entry name" value="ATPase domain of HSP90 chaperone/DNA topoisomerase II/histidine kinase"/>
    <property type="match status" value="1"/>
</dbReference>
<keyword evidence="3" id="KW-0902">Two-component regulatory system</keyword>
<dbReference type="SMART" id="SM00387">
    <property type="entry name" value="HATPase_c"/>
    <property type="match status" value="1"/>
</dbReference>